<dbReference type="Gene3D" id="3.30.70.260">
    <property type="match status" value="1"/>
</dbReference>
<dbReference type="NCBIfam" id="NF008865">
    <property type="entry name" value="PRK11898.1"/>
    <property type="match status" value="1"/>
</dbReference>
<dbReference type="AlphaFoldDB" id="A0A8J7H177"/>
<dbReference type="InterPro" id="IPR045865">
    <property type="entry name" value="ACT-like_dom_sf"/>
</dbReference>
<dbReference type="UniPathway" id="UPA00121">
    <property type="reaction ID" value="UER00345"/>
</dbReference>
<evidence type="ECO:0000256" key="3">
    <source>
        <dbReference type="ARBA" id="ARBA00004496"/>
    </source>
</evidence>
<evidence type="ECO:0000256" key="10">
    <source>
        <dbReference type="ARBA" id="ARBA00022605"/>
    </source>
</evidence>
<comment type="catalytic activity">
    <reaction evidence="1">
        <text>chorismate = prephenate</text>
        <dbReference type="Rhea" id="RHEA:13897"/>
        <dbReference type="ChEBI" id="CHEBI:29748"/>
        <dbReference type="ChEBI" id="CHEBI:29934"/>
        <dbReference type="EC" id="5.4.99.5"/>
    </reaction>
</comment>
<comment type="pathway">
    <text evidence="4">Amino-acid biosynthesis; L-phenylalanine biosynthesis; phenylpyruvate from prephenate: step 1/1.</text>
</comment>
<dbReference type="EMBL" id="JAEAGR010000002">
    <property type="protein sequence ID" value="MBH1939795.1"/>
    <property type="molecule type" value="Genomic_DNA"/>
</dbReference>
<evidence type="ECO:0000256" key="16">
    <source>
        <dbReference type="ARBA" id="ARBA00031175"/>
    </source>
</evidence>
<evidence type="ECO:0000256" key="9">
    <source>
        <dbReference type="ARBA" id="ARBA00022490"/>
    </source>
</evidence>
<keyword evidence="10" id="KW-0028">Amino-acid biosynthesis</keyword>
<dbReference type="CDD" id="cd04905">
    <property type="entry name" value="ACT_CM-PDT"/>
    <property type="match status" value="1"/>
</dbReference>
<dbReference type="InterPro" id="IPR036263">
    <property type="entry name" value="Chorismate_II_sf"/>
</dbReference>
<comment type="function">
    <text evidence="2">Catalyzes the Claisen rearrangement of chorismate to prephenate and the decarboxylation/dehydration of prephenate to phenylpyruvate.</text>
</comment>
<comment type="catalytic activity">
    <reaction evidence="18">
        <text>prephenate + H(+) = 3-phenylpyruvate + CO2 + H2O</text>
        <dbReference type="Rhea" id="RHEA:21648"/>
        <dbReference type="ChEBI" id="CHEBI:15377"/>
        <dbReference type="ChEBI" id="CHEBI:15378"/>
        <dbReference type="ChEBI" id="CHEBI:16526"/>
        <dbReference type="ChEBI" id="CHEBI:18005"/>
        <dbReference type="ChEBI" id="CHEBI:29934"/>
        <dbReference type="EC" id="4.2.1.51"/>
    </reaction>
</comment>
<dbReference type="Proteomes" id="UP000623269">
    <property type="component" value="Unassembled WGS sequence"/>
</dbReference>
<dbReference type="SUPFAM" id="SSF55021">
    <property type="entry name" value="ACT-like"/>
    <property type="match status" value="1"/>
</dbReference>
<evidence type="ECO:0000256" key="8">
    <source>
        <dbReference type="ARBA" id="ARBA00021872"/>
    </source>
</evidence>
<dbReference type="UniPathway" id="UPA00120">
    <property type="reaction ID" value="UER00203"/>
</dbReference>
<comment type="subcellular location">
    <subcellularLocation>
        <location evidence="3">Cytoplasm</location>
    </subcellularLocation>
</comment>
<evidence type="ECO:0000256" key="5">
    <source>
        <dbReference type="ARBA" id="ARBA00004817"/>
    </source>
</evidence>
<keyword evidence="9" id="KW-0963">Cytoplasm</keyword>
<dbReference type="PROSITE" id="PS00858">
    <property type="entry name" value="PREPHENATE_DEHYDR_2"/>
    <property type="match status" value="1"/>
</dbReference>
<dbReference type="GO" id="GO:0009094">
    <property type="term" value="P:L-phenylalanine biosynthetic process"/>
    <property type="evidence" value="ECO:0007669"/>
    <property type="project" value="UniProtKB-UniPathway"/>
</dbReference>
<dbReference type="GO" id="GO:0005737">
    <property type="term" value="C:cytoplasm"/>
    <property type="evidence" value="ECO:0007669"/>
    <property type="project" value="UniProtKB-SubCell"/>
</dbReference>
<gene>
    <name evidence="23" type="primary">pheA</name>
    <name evidence="23" type="ORF">I5677_02665</name>
</gene>
<comment type="pathway">
    <text evidence="5">Metabolic intermediate biosynthesis; prephenate biosynthesis; prephenate from chorismate: step 1/1.</text>
</comment>
<dbReference type="SMART" id="SM00830">
    <property type="entry name" value="CM_2"/>
    <property type="match status" value="1"/>
</dbReference>
<dbReference type="InterPro" id="IPR002912">
    <property type="entry name" value="ACT_dom"/>
</dbReference>
<evidence type="ECO:0000259" key="21">
    <source>
        <dbReference type="PROSITE" id="PS51171"/>
    </source>
</evidence>
<feature type="site" description="Essential for prephenate dehydratase activity" evidence="19">
    <location>
        <position position="279"/>
    </location>
</feature>
<dbReference type="InterPro" id="IPR036979">
    <property type="entry name" value="CM_dom_sf"/>
</dbReference>
<dbReference type="GO" id="GO:0004106">
    <property type="term" value="F:chorismate mutase activity"/>
    <property type="evidence" value="ECO:0007669"/>
    <property type="project" value="UniProtKB-EC"/>
</dbReference>
<evidence type="ECO:0000256" key="4">
    <source>
        <dbReference type="ARBA" id="ARBA00004741"/>
    </source>
</evidence>
<keyword evidence="14 23" id="KW-0456">Lyase</keyword>
<feature type="domain" description="ACT" evidence="22">
    <location>
        <begin position="298"/>
        <end position="378"/>
    </location>
</feature>
<dbReference type="PANTHER" id="PTHR21022:SF19">
    <property type="entry name" value="PREPHENATE DEHYDRATASE-RELATED"/>
    <property type="match status" value="1"/>
</dbReference>
<organism evidence="23 24">
    <name type="scientific">Mobilitalea sibirica</name>
    <dbReference type="NCBI Taxonomy" id="1462919"/>
    <lineage>
        <taxon>Bacteria</taxon>
        <taxon>Bacillati</taxon>
        <taxon>Bacillota</taxon>
        <taxon>Clostridia</taxon>
        <taxon>Lachnospirales</taxon>
        <taxon>Lachnospiraceae</taxon>
        <taxon>Mobilitalea</taxon>
    </lineage>
</organism>
<evidence type="ECO:0000256" key="17">
    <source>
        <dbReference type="ARBA" id="ARBA00031520"/>
    </source>
</evidence>
<name>A0A8J7H177_9FIRM</name>
<evidence type="ECO:0000256" key="11">
    <source>
        <dbReference type="ARBA" id="ARBA00023141"/>
    </source>
</evidence>
<keyword evidence="15" id="KW-0511">Multifunctional enzyme</keyword>
<evidence type="ECO:0000256" key="6">
    <source>
        <dbReference type="ARBA" id="ARBA00013147"/>
    </source>
</evidence>
<dbReference type="PROSITE" id="PS51168">
    <property type="entry name" value="CHORISMATE_MUT_2"/>
    <property type="match status" value="1"/>
</dbReference>
<dbReference type="InterPro" id="IPR001086">
    <property type="entry name" value="Preph_deHydtase"/>
</dbReference>
<dbReference type="PIRSF" id="PIRSF001500">
    <property type="entry name" value="Chor_mut_pdt_Ppr"/>
    <property type="match status" value="1"/>
</dbReference>
<evidence type="ECO:0000256" key="2">
    <source>
        <dbReference type="ARBA" id="ARBA00002364"/>
    </source>
</evidence>
<dbReference type="RefSeq" id="WP_197660021.1">
    <property type="nucleotide sequence ID" value="NZ_JAEAGR010000002.1"/>
</dbReference>
<dbReference type="CDD" id="cd13631">
    <property type="entry name" value="PBP2_Ct-PDT_like"/>
    <property type="match status" value="1"/>
</dbReference>
<dbReference type="Gene3D" id="1.20.59.10">
    <property type="entry name" value="Chorismate mutase"/>
    <property type="match status" value="1"/>
</dbReference>
<dbReference type="PROSITE" id="PS00857">
    <property type="entry name" value="PREPHENATE_DEHYDR_1"/>
    <property type="match status" value="1"/>
</dbReference>
<evidence type="ECO:0000256" key="7">
    <source>
        <dbReference type="ARBA" id="ARBA00014401"/>
    </source>
</evidence>
<evidence type="ECO:0000259" key="20">
    <source>
        <dbReference type="PROSITE" id="PS51168"/>
    </source>
</evidence>
<accession>A0A8J7H177</accession>
<protein>
    <recommendedName>
        <fullName evidence="7">Bifunctional chorismate mutase/prephenate dehydratase</fullName>
        <ecNumber evidence="6">4.2.1.51</ecNumber>
    </recommendedName>
    <alternativeName>
        <fullName evidence="17">Chorismate mutase-prephenate dehydratase</fullName>
    </alternativeName>
    <alternativeName>
        <fullName evidence="8">Prephenate dehydratase</fullName>
    </alternativeName>
    <alternativeName>
        <fullName evidence="16">p-protein</fullName>
    </alternativeName>
</protein>
<evidence type="ECO:0000259" key="22">
    <source>
        <dbReference type="PROSITE" id="PS51671"/>
    </source>
</evidence>
<dbReference type="Pfam" id="PF00800">
    <property type="entry name" value="PDT"/>
    <property type="match status" value="1"/>
</dbReference>
<keyword evidence="12" id="KW-0584">Phenylalanine biosynthesis</keyword>
<evidence type="ECO:0000256" key="1">
    <source>
        <dbReference type="ARBA" id="ARBA00000824"/>
    </source>
</evidence>
<keyword evidence="24" id="KW-1185">Reference proteome</keyword>
<evidence type="ECO:0000313" key="23">
    <source>
        <dbReference type="EMBL" id="MBH1939795.1"/>
    </source>
</evidence>
<evidence type="ECO:0000256" key="18">
    <source>
        <dbReference type="ARBA" id="ARBA00047848"/>
    </source>
</evidence>
<dbReference type="PROSITE" id="PS51671">
    <property type="entry name" value="ACT"/>
    <property type="match status" value="1"/>
</dbReference>
<evidence type="ECO:0000313" key="24">
    <source>
        <dbReference type="Proteomes" id="UP000623269"/>
    </source>
</evidence>
<reference evidence="23" key="1">
    <citation type="submission" date="2020-12" db="EMBL/GenBank/DDBJ databases">
        <title>M. sibirica DSM 26468T genome.</title>
        <authorList>
            <person name="Thieme N."/>
            <person name="Rettenmaier R."/>
            <person name="Zverlov V."/>
            <person name="Liebl W."/>
        </authorList>
    </citation>
    <scope>NUCLEOTIDE SEQUENCE</scope>
    <source>
        <strain evidence="23">DSM 26468</strain>
    </source>
</reference>
<dbReference type="EC" id="4.2.1.51" evidence="6"/>
<evidence type="ECO:0000256" key="19">
    <source>
        <dbReference type="PIRSR" id="PIRSR001500-2"/>
    </source>
</evidence>
<keyword evidence="11" id="KW-0057">Aromatic amino acid biosynthesis</keyword>
<evidence type="ECO:0000256" key="12">
    <source>
        <dbReference type="ARBA" id="ARBA00023222"/>
    </source>
</evidence>
<evidence type="ECO:0000256" key="15">
    <source>
        <dbReference type="ARBA" id="ARBA00023268"/>
    </source>
</evidence>
<feature type="domain" description="Chorismate mutase" evidence="20">
    <location>
        <begin position="1"/>
        <end position="88"/>
    </location>
</feature>
<dbReference type="GO" id="GO:0004664">
    <property type="term" value="F:prephenate dehydratase activity"/>
    <property type="evidence" value="ECO:0007669"/>
    <property type="project" value="UniProtKB-EC"/>
</dbReference>
<dbReference type="InterPro" id="IPR002701">
    <property type="entry name" value="CM_II_prokaryot"/>
</dbReference>
<dbReference type="Pfam" id="PF01817">
    <property type="entry name" value="CM_2"/>
    <property type="match status" value="1"/>
</dbReference>
<comment type="caution">
    <text evidence="23">The sequence shown here is derived from an EMBL/GenBank/DDBJ whole genome shotgun (WGS) entry which is preliminary data.</text>
</comment>
<keyword evidence="13" id="KW-0413">Isomerase</keyword>
<feature type="domain" description="Prephenate dehydratase" evidence="21">
    <location>
        <begin position="109"/>
        <end position="286"/>
    </location>
</feature>
<dbReference type="GO" id="GO:0046417">
    <property type="term" value="P:chorismate metabolic process"/>
    <property type="evidence" value="ECO:0007669"/>
    <property type="project" value="InterPro"/>
</dbReference>
<dbReference type="Gene3D" id="3.40.190.10">
    <property type="entry name" value="Periplasmic binding protein-like II"/>
    <property type="match status" value="2"/>
</dbReference>
<dbReference type="InterPro" id="IPR008242">
    <property type="entry name" value="Chor_mutase/pphenate_deHydtase"/>
</dbReference>
<dbReference type="InterPro" id="IPR018528">
    <property type="entry name" value="Preph_deHydtase_CS"/>
</dbReference>
<dbReference type="PROSITE" id="PS51171">
    <property type="entry name" value="PREPHENATE_DEHYDR_3"/>
    <property type="match status" value="1"/>
</dbReference>
<sequence>MVDLQESRKKIDEVDRKLLELFEYRMQLAEDIAEYKSSVGLPVYDPVREEEKIASIKNMTTNEFNQIAIADLFTQIMSMSRRLQYTMLYSSFSLGFTALNSIEADQDTRVVFYGEKGSYTEQAMMEYFKTEVMGIPMATFGDVMQEVKEGKAEFGVLPIENSSTGTLSDIFDLLAEYDNYIVGEHVIKIEHNLWGLPGAKISDIKTVYSHRQGLLQCSGFLKQHSMMKQVEGGSTASCARKVLEDGDISQAAIASRRAGENFGLSLLKASIHNDETNSTRFIVISNKKIYYNKAERTSICFELPHKSGALYHMLSHFIYNKINMTRIESRPIAGKAFKYRFFVDIEGSMEHPAVKNALHCIQEEAIEMKILGSFLPVR</sequence>
<evidence type="ECO:0000256" key="13">
    <source>
        <dbReference type="ARBA" id="ARBA00023235"/>
    </source>
</evidence>
<proteinExistence type="predicted"/>
<dbReference type="SUPFAM" id="SSF53850">
    <property type="entry name" value="Periplasmic binding protein-like II"/>
    <property type="match status" value="1"/>
</dbReference>
<dbReference type="PANTHER" id="PTHR21022">
    <property type="entry name" value="PREPHENATE DEHYDRATASE P PROTEIN"/>
    <property type="match status" value="1"/>
</dbReference>
<dbReference type="SUPFAM" id="SSF48600">
    <property type="entry name" value="Chorismate mutase II"/>
    <property type="match status" value="1"/>
</dbReference>
<evidence type="ECO:0000256" key="14">
    <source>
        <dbReference type="ARBA" id="ARBA00023239"/>
    </source>
</evidence>